<name>A0A2T7PVU4_POMCA</name>
<organism evidence="2 3">
    <name type="scientific">Pomacea canaliculata</name>
    <name type="common">Golden apple snail</name>
    <dbReference type="NCBI Taxonomy" id="400727"/>
    <lineage>
        <taxon>Eukaryota</taxon>
        <taxon>Metazoa</taxon>
        <taxon>Spiralia</taxon>
        <taxon>Lophotrochozoa</taxon>
        <taxon>Mollusca</taxon>
        <taxon>Gastropoda</taxon>
        <taxon>Caenogastropoda</taxon>
        <taxon>Architaenioglossa</taxon>
        <taxon>Ampullarioidea</taxon>
        <taxon>Ampullariidae</taxon>
        <taxon>Pomacea</taxon>
    </lineage>
</organism>
<protein>
    <submittedName>
        <fullName evidence="2">Uncharacterized protein</fullName>
    </submittedName>
</protein>
<accession>A0A2T7PVU4</accession>
<feature type="compositionally biased region" description="Low complexity" evidence="1">
    <location>
        <begin position="71"/>
        <end position="81"/>
    </location>
</feature>
<comment type="caution">
    <text evidence="2">The sequence shown here is derived from an EMBL/GenBank/DDBJ whole genome shotgun (WGS) entry which is preliminary data.</text>
</comment>
<dbReference type="EMBL" id="PZQS01000001">
    <property type="protein sequence ID" value="PVD37556.1"/>
    <property type="molecule type" value="Genomic_DNA"/>
</dbReference>
<dbReference type="Proteomes" id="UP000245119">
    <property type="component" value="Linkage Group LG1"/>
</dbReference>
<keyword evidence="3" id="KW-1185">Reference proteome</keyword>
<evidence type="ECO:0000256" key="1">
    <source>
        <dbReference type="SAM" id="MobiDB-lite"/>
    </source>
</evidence>
<evidence type="ECO:0000313" key="2">
    <source>
        <dbReference type="EMBL" id="PVD37556.1"/>
    </source>
</evidence>
<sequence>MVPRRRRRELALGATRRRNGDGQGAVRASSAARRFHHQCFLYDASYISCRAVLLLLLLLYRVTAVSAPSASPAVAAAAGGEPPAPGDGRNSSGRAEVDGELMAAAGRPDEIFRPGRTL</sequence>
<dbReference type="AlphaFoldDB" id="A0A2T7PVU4"/>
<evidence type="ECO:0000313" key="3">
    <source>
        <dbReference type="Proteomes" id="UP000245119"/>
    </source>
</evidence>
<reference evidence="2 3" key="1">
    <citation type="submission" date="2018-04" db="EMBL/GenBank/DDBJ databases">
        <title>The genome of golden apple snail Pomacea canaliculata provides insight into stress tolerance and invasive adaptation.</title>
        <authorList>
            <person name="Liu C."/>
            <person name="Liu B."/>
            <person name="Ren Y."/>
            <person name="Zhang Y."/>
            <person name="Wang H."/>
            <person name="Li S."/>
            <person name="Jiang F."/>
            <person name="Yin L."/>
            <person name="Zhang G."/>
            <person name="Qian W."/>
            <person name="Fan W."/>
        </authorList>
    </citation>
    <scope>NUCLEOTIDE SEQUENCE [LARGE SCALE GENOMIC DNA]</scope>
    <source>
        <strain evidence="2">SZHN2017</strain>
        <tissue evidence="2">Muscle</tissue>
    </source>
</reference>
<proteinExistence type="predicted"/>
<gene>
    <name evidence="2" type="ORF">C0Q70_00152</name>
</gene>
<feature type="region of interest" description="Disordered" evidence="1">
    <location>
        <begin position="71"/>
        <end position="107"/>
    </location>
</feature>